<dbReference type="PANTHER" id="PTHR12001">
    <property type="entry name" value="GERANYLGERANYL PYROPHOSPHATE SYNTHASE"/>
    <property type="match status" value="1"/>
</dbReference>
<keyword evidence="1" id="KW-0479">Metal-binding</keyword>
<sequence>FFCLSVCLSFAFTGFLHFSYLFSGNLLQHIILLLQRKHLCFRLAVKNFLLRSGENSLCFTLKTHIILQNEMGDNSQLSLNHKLAALKEKSSNQNNENKYGYNSSTNSPSTDKILLEPYNYISQIPGKQFRTRLTQAFNHWLNIPDTLLHNISEITQMLHNASLLIDDIEDNSKLRRGIP</sequence>
<dbReference type="SUPFAM" id="SSF48576">
    <property type="entry name" value="Terpenoid synthases"/>
    <property type="match status" value="1"/>
</dbReference>
<gene>
    <name evidence="3" type="ORF">OCBIM_22020961mg</name>
</gene>
<dbReference type="GO" id="GO:0046872">
    <property type="term" value="F:metal ion binding"/>
    <property type="evidence" value="ECO:0007669"/>
    <property type="project" value="UniProtKB-KW"/>
</dbReference>
<feature type="non-terminal residue" evidence="3">
    <location>
        <position position="179"/>
    </location>
</feature>
<dbReference type="GO" id="GO:0004659">
    <property type="term" value="F:prenyltransferase activity"/>
    <property type="evidence" value="ECO:0007669"/>
    <property type="project" value="InterPro"/>
</dbReference>
<evidence type="ECO:0000256" key="2">
    <source>
        <dbReference type="ARBA" id="ARBA00022842"/>
    </source>
</evidence>
<dbReference type="STRING" id="37653.A0A0L8H7C4"/>
<dbReference type="OrthoDB" id="6921389at2759"/>
<evidence type="ECO:0000313" key="3">
    <source>
        <dbReference type="EMBL" id="KOF85004.1"/>
    </source>
</evidence>
<dbReference type="Gene3D" id="1.10.600.10">
    <property type="entry name" value="Farnesyl Diphosphate Synthase"/>
    <property type="match status" value="1"/>
</dbReference>
<keyword evidence="2" id="KW-0460">Magnesium</keyword>
<dbReference type="PROSITE" id="PS00723">
    <property type="entry name" value="POLYPRENYL_SYNTHASE_1"/>
    <property type="match status" value="1"/>
</dbReference>
<organism evidence="3">
    <name type="scientific">Octopus bimaculoides</name>
    <name type="common">California two-spotted octopus</name>
    <dbReference type="NCBI Taxonomy" id="37653"/>
    <lineage>
        <taxon>Eukaryota</taxon>
        <taxon>Metazoa</taxon>
        <taxon>Spiralia</taxon>
        <taxon>Lophotrochozoa</taxon>
        <taxon>Mollusca</taxon>
        <taxon>Cephalopoda</taxon>
        <taxon>Coleoidea</taxon>
        <taxon>Octopodiformes</taxon>
        <taxon>Octopoda</taxon>
        <taxon>Incirrata</taxon>
        <taxon>Octopodidae</taxon>
        <taxon>Octopus</taxon>
    </lineage>
</organism>
<name>A0A0L8H7C4_OCTBM</name>
<dbReference type="InterPro" id="IPR033749">
    <property type="entry name" value="Polyprenyl_synt_CS"/>
</dbReference>
<accession>A0A0L8H7C4</accession>
<dbReference type="EMBL" id="KQ418983">
    <property type="protein sequence ID" value="KOF85004.1"/>
    <property type="molecule type" value="Genomic_DNA"/>
</dbReference>
<feature type="non-terminal residue" evidence="3">
    <location>
        <position position="1"/>
    </location>
</feature>
<evidence type="ECO:0000256" key="1">
    <source>
        <dbReference type="ARBA" id="ARBA00022723"/>
    </source>
</evidence>
<dbReference type="PANTHER" id="PTHR12001:SF44">
    <property type="entry name" value="GERANYLGERANYL PYROPHOSPHATE SYNTHASE"/>
    <property type="match status" value="1"/>
</dbReference>
<dbReference type="InterPro" id="IPR008949">
    <property type="entry name" value="Isoprenoid_synthase_dom_sf"/>
</dbReference>
<dbReference type="Pfam" id="PF00348">
    <property type="entry name" value="polyprenyl_synt"/>
    <property type="match status" value="1"/>
</dbReference>
<protein>
    <submittedName>
        <fullName evidence="3">Uncharacterized protein</fullName>
    </submittedName>
</protein>
<reference evidence="3" key="1">
    <citation type="submission" date="2015-07" db="EMBL/GenBank/DDBJ databases">
        <title>MeaNS - Measles Nucleotide Surveillance Program.</title>
        <authorList>
            <person name="Tran T."/>
            <person name="Druce J."/>
        </authorList>
    </citation>
    <scope>NUCLEOTIDE SEQUENCE</scope>
    <source>
        <strain evidence="3">UCB-OBI-ISO-001</strain>
        <tissue evidence="3">Gonad</tissue>
    </source>
</reference>
<dbReference type="InterPro" id="IPR000092">
    <property type="entry name" value="Polyprenyl_synt"/>
</dbReference>
<dbReference type="GO" id="GO:0008299">
    <property type="term" value="P:isoprenoid biosynthetic process"/>
    <property type="evidence" value="ECO:0007669"/>
    <property type="project" value="InterPro"/>
</dbReference>
<proteinExistence type="predicted"/>
<dbReference type="AlphaFoldDB" id="A0A0L8H7C4"/>